<dbReference type="Proteomes" id="UP000717328">
    <property type="component" value="Unassembled WGS sequence"/>
</dbReference>
<name>A0A9P7K7W6_9AGAR</name>
<keyword evidence="2" id="KW-1185">Reference proteome</keyword>
<evidence type="ECO:0000313" key="2">
    <source>
        <dbReference type="Proteomes" id="UP000717328"/>
    </source>
</evidence>
<sequence length="175" mass="19826">MQHRRPFSLPFPNAYAHPPPTFSYSQESGEISVHFDCDPAYPTPEQRSDIWKTKSYLLTSIPLRKPKTIIDDAAAFFTTAISTPFALLSGRSPPAQARPDDVFSGPIDLDEHEVVEEDRSEEAEVDDSPELERKVRMVVIIDKEASDKTLGEKARNRRRWQVTSLRRIDAKTSGL</sequence>
<protein>
    <submittedName>
        <fullName evidence="1">Uncharacterized protein</fullName>
    </submittedName>
</protein>
<evidence type="ECO:0000313" key="1">
    <source>
        <dbReference type="EMBL" id="KAG5639569.1"/>
    </source>
</evidence>
<proteinExistence type="predicted"/>
<dbReference type="AlphaFoldDB" id="A0A9P7K7W6"/>
<reference evidence="1" key="1">
    <citation type="submission" date="2021-02" db="EMBL/GenBank/DDBJ databases">
        <authorList>
            <person name="Nieuwenhuis M."/>
            <person name="Van De Peppel L.J.J."/>
        </authorList>
    </citation>
    <scope>NUCLEOTIDE SEQUENCE</scope>
    <source>
        <strain evidence="1">D49</strain>
    </source>
</reference>
<gene>
    <name evidence="1" type="ORF">H0H81_012240</name>
</gene>
<accession>A0A9P7K7W6</accession>
<dbReference type="OrthoDB" id="9895617at2759"/>
<comment type="caution">
    <text evidence="1">The sequence shown here is derived from an EMBL/GenBank/DDBJ whole genome shotgun (WGS) entry which is preliminary data.</text>
</comment>
<reference evidence="1" key="2">
    <citation type="submission" date="2021-10" db="EMBL/GenBank/DDBJ databases">
        <title>Phylogenomics reveals ancestral predisposition of the termite-cultivated fungus Termitomyces towards a domesticated lifestyle.</title>
        <authorList>
            <person name="Auxier B."/>
            <person name="Grum-Grzhimaylo A."/>
            <person name="Cardenas M.E."/>
            <person name="Lodge J.D."/>
            <person name="Laessoe T."/>
            <person name="Pedersen O."/>
            <person name="Smith M.E."/>
            <person name="Kuyper T.W."/>
            <person name="Franco-Molano E.A."/>
            <person name="Baroni T.J."/>
            <person name="Aanen D.K."/>
        </authorList>
    </citation>
    <scope>NUCLEOTIDE SEQUENCE</scope>
    <source>
        <strain evidence="1">D49</strain>
    </source>
</reference>
<organism evidence="1 2">
    <name type="scientific">Sphagnurus paluster</name>
    <dbReference type="NCBI Taxonomy" id="117069"/>
    <lineage>
        <taxon>Eukaryota</taxon>
        <taxon>Fungi</taxon>
        <taxon>Dikarya</taxon>
        <taxon>Basidiomycota</taxon>
        <taxon>Agaricomycotina</taxon>
        <taxon>Agaricomycetes</taxon>
        <taxon>Agaricomycetidae</taxon>
        <taxon>Agaricales</taxon>
        <taxon>Tricholomatineae</taxon>
        <taxon>Lyophyllaceae</taxon>
        <taxon>Sphagnurus</taxon>
    </lineage>
</organism>
<dbReference type="EMBL" id="JABCKI010005718">
    <property type="protein sequence ID" value="KAG5639569.1"/>
    <property type="molecule type" value="Genomic_DNA"/>
</dbReference>